<evidence type="ECO:0000256" key="1">
    <source>
        <dbReference type="ARBA" id="ARBA00022729"/>
    </source>
</evidence>
<feature type="chain" id="PRO_5031557640" description="Outer-membrane lipoprotein LolB" evidence="2">
    <location>
        <begin position="23"/>
        <end position="248"/>
    </location>
</feature>
<organism evidence="3 4">
    <name type="scientific">Candidatus Manganitrophus noduliformans</name>
    <dbReference type="NCBI Taxonomy" id="2606439"/>
    <lineage>
        <taxon>Bacteria</taxon>
        <taxon>Pseudomonadati</taxon>
        <taxon>Nitrospirota</taxon>
        <taxon>Nitrospiria</taxon>
        <taxon>Candidatus Troglogloeales</taxon>
        <taxon>Candidatus Manganitrophaceae</taxon>
        <taxon>Candidatus Manganitrophus</taxon>
    </lineage>
</organism>
<dbReference type="AlphaFoldDB" id="A0A7X6IAH1"/>
<dbReference type="EMBL" id="VTOW01000001">
    <property type="protein sequence ID" value="NKE70374.1"/>
    <property type="molecule type" value="Genomic_DNA"/>
</dbReference>
<accession>A0A7X6IAH1</accession>
<name>A0A7X6IAH1_9BACT</name>
<evidence type="ECO:0008006" key="5">
    <source>
        <dbReference type="Google" id="ProtNLM"/>
    </source>
</evidence>
<comment type="caution">
    <text evidence="3">The sequence shown here is derived from an EMBL/GenBank/DDBJ whole genome shotgun (WGS) entry which is preliminary data.</text>
</comment>
<reference evidence="3 4" key="1">
    <citation type="journal article" date="2020" name="Nature">
        <title>Bacterial chemolithoautotrophy via manganese oxidation.</title>
        <authorList>
            <person name="Yu H."/>
            <person name="Leadbetter J.R."/>
        </authorList>
    </citation>
    <scope>NUCLEOTIDE SEQUENCE [LARGE SCALE GENOMIC DNA]</scope>
    <source>
        <strain evidence="3 4">Mn-1</strain>
    </source>
</reference>
<dbReference type="SUPFAM" id="SSF89392">
    <property type="entry name" value="Prokaryotic lipoproteins and lipoprotein localization factors"/>
    <property type="match status" value="1"/>
</dbReference>
<evidence type="ECO:0000313" key="4">
    <source>
        <dbReference type="Proteomes" id="UP000534783"/>
    </source>
</evidence>
<protein>
    <recommendedName>
        <fullName evidence="5">Outer-membrane lipoprotein LolB</fullName>
    </recommendedName>
</protein>
<proteinExistence type="predicted"/>
<evidence type="ECO:0000256" key="2">
    <source>
        <dbReference type="SAM" id="SignalP"/>
    </source>
</evidence>
<dbReference type="RefSeq" id="WP_168058629.1">
    <property type="nucleotide sequence ID" value="NZ_VTOW01000001.1"/>
</dbReference>
<dbReference type="PROSITE" id="PS51257">
    <property type="entry name" value="PROKAR_LIPOPROTEIN"/>
    <property type="match status" value="1"/>
</dbReference>
<gene>
    <name evidence="3" type="ORF">MNODULE_06435</name>
</gene>
<feature type="signal peptide" evidence="2">
    <location>
        <begin position="1"/>
        <end position="22"/>
    </location>
</feature>
<evidence type="ECO:0000313" key="3">
    <source>
        <dbReference type="EMBL" id="NKE70374.1"/>
    </source>
</evidence>
<dbReference type="Proteomes" id="UP000534783">
    <property type="component" value="Unassembled WGS sequence"/>
</dbReference>
<dbReference type="InterPro" id="IPR029046">
    <property type="entry name" value="LolA/LolB/LppX"/>
</dbReference>
<keyword evidence="4" id="KW-1185">Reference proteome</keyword>
<sequence length="248" mass="28383">MVRSWFRLALVMLLFVSGCAKKEIRPVDEAVKKDASLEELLTLYQLRRQEWSGFKGLLEITADSERQGRHTFQASWVHWNGETRIRGFNLLGGTLFELRLAGPRVTLHLPSEQRTIEATREEFEEEVRTAIPIGSLALIDWVNRSAVPDPAPPSLPALEKGEDRFILYLLRALPGKAVLEEKIGIERTAFRVERVERFDVMGERSGRLLFGDYRKVGRQAFPFEVRGESEGEKVTLRFREVSPIASME</sequence>
<keyword evidence="1 2" id="KW-0732">Signal</keyword>